<evidence type="ECO:0000256" key="2">
    <source>
        <dbReference type="ARBA" id="ARBA00023002"/>
    </source>
</evidence>
<comment type="caution">
    <text evidence="5">The sequence shown here is derived from an EMBL/GenBank/DDBJ whole genome shotgun (WGS) entry which is preliminary data.</text>
</comment>
<feature type="domain" description="Ketoreductase" evidence="4">
    <location>
        <begin position="6"/>
        <end position="182"/>
    </location>
</feature>
<evidence type="ECO:0000259" key="4">
    <source>
        <dbReference type="SMART" id="SM00822"/>
    </source>
</evidence>
<dbReference type="PRINTS" id="PR00080">
    <property type="entry name" value="SDRFAMILY"/>
</dbReference>
<dbReference type="Gene3D" id="3.40.50.720">
    <property type="entry name" value="NAD(P)-binding Rossmann-like Domain"/>
    <property type="match status" value="1"/>
</dbReference>
<dbReference type="PANTHER" id="PTHR44196:SF2">
    <property type="entry name" value="SHORT-CHAIN DEHYDROGENASE-RELATED"/>
    <property type="match status" value="1"/>
</dbReference>
<dbReference type="InterPro" id="IPR002347">
    <property type="entry name" value="SDR_fam"/>
</dbReference>
<dbReference type="PANTHER" id="PTHR44196">
    <property type="entry name" value="DEHYDROGENASE/REDUCTASE SDR FAMILY MEMBER 7B"/>
    <property type="match status" value="1"/>
</dbReference>
<evidence type="ECO:0000313" key="5">
    <source>
        <dbReference type="EMBL" id="GIE18364.1"/>
    </source>
</evidence>
<name>A0ABQ3ZIF1_9ACTN</name>
<keyword evidence="6" id="KW-1185">Reference proteome</keyword>
<organism evidence="5 6">
    <name type="scientific">Winogradskya humida</name>
    <dbReference type="NCBI Taxonomy" id="113566"/>
    <lineage>
        <taxon>Bacteria</taxon>
        <taxon>Bacillati</taxon>
        <taxon>Actinomycetota</taxon>
        <taxon>Actinomycetes</taxon>
        <taxon>Micromonosporales</taxon>
        <taxon>Micromonosporaceae</taxon>
        <taxon>Winogradskya</taxon>
    </lineage>
</organism>
<proteinExistence type="inferred from homology"/>
<dbReference type="PRINTS" id="PR00081">
    <property type="entry name" value="GDHRDH"/>
</dbReference>
<dbReference type="Proteomes" id="UP000603200">
    <property type="component" value="Unassembled WGS sequence"/>
</dbReference>
<dbReference type="Pfam" id="PF00106">
    <property type="entry name" value="adh_short"/>
    <property type="match status" value="1"/>
</dbReference>
<dbReference type="SMART" id="SM00822">
    <property type="entry name" value="PKS_KR"/>
    <property type="match status" value="1"/>
</dbReference>
<evidence type="ECO:0000313" key="6">
    <source>
        <dbReference type="Proteomes" id="UP000603200"/>
    </source>
</evidence>
<comment type="similarity">
    <text evidence="1 3">Belongs to the short-chain dehydrogenases/reductases (SDR) family.</text>
</comment>
<dbReference type="CDD" id="cd05233">
    <property type="entry name" value="SDR_c"/>
    <property type="match status" value="1"/>
</dbReference>
<dbReference type="EMBL" id="BOMN01000018">
    <property type="protein sequence ID" value="GIE18364.1"/>
    <property type="molecule type" value="Genomic_DNA"/>
</dbReference>
<reference evidence="5 6" key="1">
    <citation type="submission" date="2021-01" db="EMBL/GenBank/DDBJ databases">
        <title>Whole genome shotgun sequence of Actinoplanes humidus NBRC 14915.</title>
        <authorList>
            <person name="Komaki H."/>
            <person name="Tamura T."/>
        </authorList>
    </citation>
    <scope>NUCLEOTIDE SEQUENCE [LARGE SCALE GENOMIC DNA]</scope>
    <source>
        <strain evidence="5 6">NBRC 14915</strain>
    </source>
</reference>
<accession>A0ABQ3ZIF1</accession>
<dbReference type="InterPro" id="IPR036291">
    <property type="entry name" value="NAD(P)-bd_dom_sf"/>
</dbReference>
<keyword evidence="2" id="KW-0560">Oxidoreductase</keyword>
<evidence type="ECO:0000256" key="3">
    <source>
        <dbReference type="RuleBase" id="RU000363"/>
    </source>
</evidence>
<dbReference type="SUPFAM" id="SSF51735">
    <property type="entry name" value="NAD(P)-binding Rossmann-fold domains"/>
    <property type="match status" value="1"/>
</dbReference>
<dbReference type="InterPro" id="IPR057326">
    <property type="entry name" value="KR_dom"/>
</dbReference>
<dbReference type="PIRSF" id="PIRSF000126">
    <property type="entry name" value="11-beta-HSD1"/>
    <property type="match status" value="1"/>
</dbReference>
<protein>
    <submittedName>
        <fullName evidence="5">Dehydrogenase</fullName>
    </submittedName>
</protein>
<gene>
    <name evidence="5" type="ORF">Ahu01nite_014660</name>
</gene>
<sequence length="256" mass="27069">MDYRNQTTLITGASAGIGREFARALARRGSGLVLVARRRDRLDELAAELDVPTTVIPLDLSEPAAGERLAAEIAGRGLSVTSVINNAGFGSHGNFHELDPGRLRDEIAVNVAAVADITRAFLPALRAAGTGVLVNIASLGSYQAGPHMAQYAATKAFVLSLTEAVWQESIGTGLRVLSLAPGLTRTEFFDVVGNDSMTRFGRFQTPEQVVAYGLSVLDRRNPPPSVISGLPNRIMANAGRLLTRRRIVLIGGVAGG</sequence>
<evidence type="ECO:0000256" key="1">
    <source>
        <dbReference type="ARBA" id="ARBA00006484"/>
    </source>
</evidence>